<proteinExistence type="predicted"/>
<evidence type="ECO:0000313" key="4">
    <source>
        <dbReference type="Proteomes" id="UP000252914"/>
    </source>
</evidence>
<dbReference type="Proteomes" id="UP000252914">
    <property type="component" value="Unassembled WGS sequence"/>
</dbReference>
<keyword evidence="4" id="KW-1185">Reference proteome</keyword>
<keyword evidence="2" id="KW-1133">Transmembrane helix</keyword>
<evidence type="ECO:0000256" key="2">
    <source>
        <dbReference type="SAM" id="Phobius"/>
    </source>
</evidence>
<dbReference type="EMBL" id="QOIN01000070">
    <property type="protein sequence ID" value="RCG14369.1"/>
    <property type="molecule type" value="Genomic_DNA"/>
</dbReference>
<feature type="compositionally biased region" description="Basic and acidic residues" evidence="1">
    <location>
        <begin position="281"/>
        <end position="290"/>
    </location>
</feature>
<accession>A0A367E998</accession>
<keyword evidence="2" id="KW-0472">Membrane</keyword>
<protein>
    <submittedName>
        <fullName evidence="3">Uncharacterized protein</fullName>
    </submittedName>
</protein>
<dbReference type="RefSeq" id="WP_147266847.1">
    <property type="nucleotide sequence ID" value="NZ_QOIN01000070.1"/>
</dbReference>
<feature type="compositionally biased region" description="Low complexity" evidence="1">
    <location>
        <begin position="291"/>
        <end position="305"/>
    </location>
</feature>
<evidence type="ECO:0000256" key="1">
    <source>
        <dbReference type="SAM" id="MobiDB-lite"/>
    </source>
</evidence>
<feature type="transmembrane region" description="Helical" evidence="2">
    <location>
        <begin position="100"/>
        <end position="124"/>
    </location>
</feature>
<feature type="region of interest" description="Disordered" evidence="1">
    <location>
        <begin position="218"/>
        <end position="243"/>
    </location>
</feature>
<feature type="region of interest" description="Disordered" evidence="1">
    <location>
        <begin position="259"/>
        <end position="327"/>
    </location>
</feature>
<organism evidence="3 4">
    <name type="scientific">Streptomyces diacarni</name>
    <dbReference type="NCBI Taxonomy" id="2800381"/>
    <lineage>
        <taxon>Bacteria</taxon>
        <taxon>Bacillati</taxon>
        <taxon>Actinomycetota</taxon>
        <taxon>Actinomycetes</taxon>
        <taxon>Kitasatosporales</taxon>
        <taxon>Streptomycetaceae</taxon>
        <taxon>Streptomyces</taxon>
    </lineage>
</organism>
<feature type="region of interest" description="Disordered" evidence="1">
    <location>
        <begin position="167"/>
        <end position="189"/>
    </location>
</feature>
<dbReference type="AlphaFoldDB" id="A0A367E998"/>
<feature type="transmembrane region" description="Helical" evidence="2">
    <location>
        <begin position="144"/>
        <end position="163"/>
    </location>
</feature>
<reference evidence="3 4" key="1">
    <citation type="submission" date="2018-06" db="EMBL/GenBank/DDBJ databases">
        <title>Streptomyces reniochalinae sp. nov. and Streptomyces diacarnus sp. nov. from marine sponges.</title>
        <authorList>
            <person name="Li L."/>
        </authorList>
    </citation>
    <scope>NUCLEOTIDE SEQUENCE [LARGE SCALE GENOMIC DNA]</scope>
    <source>
        <strain evidence="3 4">LHW51701</strain>
    </source>
</reference>
<evidence type="ECO:0000313" key="3">
    <source>
        <dbReference type="EMBL" id="RCG14369.1"/>
    </source>
</evidence>
<feature type="compositionally biased region" description="Gly residues" evidence="1">
    <location>
        <begin position="318"/>
        <end position="327"/>
    </location>
</feature>
<comment type="caution">
    <text evidence="3">The sequence shown here is derived from an EMBL/GenBank/DDBJ whole genome shotgun (WGS) entry which is preliminary data.</text>
</comment>
<name>A0A367E998_9ACTN</name>
<sequence length="327" mass="33602">MGASPPGSGAVPRLQTETGREFAQVVDEALRSEAFRRELRGAPAGTAERLRDWAHASAEELAGGAAAEYRALCRIRDDRIARGRAAASPRRVHRIRGGGLFAALAVLVPLVAAAAAVIFLVLGYGLMLVRAQRDVGASLVVTGWSGAGVAAVTGALGLGRLVVTARRHSRSGPASGPGGAPGLAEERRAEGNARTAWRAALLERAVLPYLRDRLPDAKREVSAEQEASEECETSARRSGHHSPDYGSFDYGSFDFGSPDFAGPDYAGPDFGSPARGGPGTGDRDPDRDAPDSAGSGRDSGPDGPDSGSGGRDSDSWGPAGGAGPRGG</sequence>
<gene>
    <name evidence="3" type="ORF">DTL70_31155</name>
</gene>
<keyword evidence="2" id="KW-0812">Transmembrane</keyword>